<proteinExistence type="predicted"/>
<reference evidence="1 2" key="1">
    <citation type="submission" date="2021-06" db="EMBL/GenBank/DDBJ databases">
        <authorList>
            <person name="Palmer J.M."/>
        </authorList>
    </citation>
    <scope>NUCLEOTIDE SEQUENCE [LARGE SCALE GENOMIC DNA]</scope>
    <source>
        <strain evidence="1 2">GA_2019</strain>
        <tissue evidence="1">Muscle</tissue>
    </source>
</reference>
<sequence>MIWPCVYGRVDRGEGGALRVVEGVEAGVRVGRAATRRSRFMEIQFGDQRFAHRYWQPLLDLFIHVRICVMKADGKGEVPLQVAAQLQSLPPSCYRTATHVWKKLTAFYKRQIQIRFCLRVLHLAKT</sequence>
<keyword evidence="2" id="KW-1185">Reference proteome</keyword>
<accession>A0ABV0P470</accession>
<protein>
    <submittedName>
        <fullName evidence="1">Uncharacterized protein</fullName>
    </submittedName>
</protein>
<comment type="caution">
    <text evidence="1">The sequence shown here is derived from an EMBL/GenBank/DDBJ whole genome shotgun (WGS) entry which is preliminary data.</text>
</comment>
<dbReference type="EMBL" id="JAHRIO010060943">
    <property type="protein sequence ID" value="MEQ2178447.1"/>
    <property type="molecule type" value="Genomic_DNA"/>
</dbReference>
<name>A0ABV0P470_9TELE</name>
<organism evidence="1 2">
    <name type="scientific">Goodea atripinnis</name>
    <dbReference type="NCBI Taxonomy" id="208336"/>
    <lineage>
        <taxon>Eukaryota</taxon>
        <taxon>Metazoa</taxon>
        <taxon>Chordata</taxon>
        <taxon>Craniata</taxon>
        <taxon>Vertebrata</taxon>
        <taxon>Euteleostomi</taxon>
        <taxon>Actinopterygii</taxon>
        <taxon>Neopterygii</taxon>
        <taxon>Teleostei</taxon>
        <taxon>Neoteleostei</taxon>
        <taxon>Acanthomorphata</taxon>
        <taxon>Ovalentaria</taxon>
        <taxon>Atherinomorphae</taxon>
        <taxon>Cyprinodontiformes</taxon>
        <taxon>Goodeidae</taxon>
        <taxon>Goodea</taxon>
    </lineage>
</organism>
<evidence type="ECO:0000313" key="1">
    <source>
        <dbReference type="EMBL" id="MEQ2178447.1"/>
    </source>
</evidence>
<evidence type="ECO:0000313" key="2">
    <source>
        <dbReference type="Proteomes" id="UP001476798"/>
    </source>
</evidence>
<gene>
    <name evidence="1" type="ORF">GOODEAATRI_014055</name>
</gene>
<dbReference type="Proteomes" id="UP001476798">
    <property type="component" value="Unassembled WGS sequence"/>
</dbReference>